<reference evidence="1 2" key="1">
    <citation type="submission" date="2024-08" db="EMBL/GenBank/DDBJ databases">
        <title>Sulfate-reducing bacteria isolated from formation water of the oil field in Kazakhstan and description of Pseudodesulfovibrio sp.</title>
        <authorList>
            <person name="Bidzhieva S.K."/>
            <person name="Tourova T.P."/>
            <person name="Grouzdev D.S."/>
            <person name="Beletsky A.V."/>
            <person name="Sokolova D.S."/>
            <person name="Samigullina S.R."/>
            <person name="Poltaraus A.B."/>
            <person name="Avtukh A.N."/>
            <person name="Tereshina V.M."/>
            <person name="Zhaparov N.S."/>
            <person name="Mardanov A.V."/>
            <person name="Nazina T.N."/>
        </authorList>
    </citation>
    <scope>NUCLEOTIDE SEQUENCE [LARGE SCALE GENOMIC DNA]</scope>
    <source>
        <strain evidence="1 2">9FUS</strain>
    </source>
</reference>
<organism evidence="1 2">
    <name type="scientific">Pseudodesulfovibrio karagichevae</name>
    <dbReference type="NCBI Taxonomy" id="3239305"/>
    <lineage>
        <taxon>Bacteria</taxon>
        <taxon>Pseudomonadati</taxon>
        <taxon>Thermodesulfobacteriota</taxon>
        <taxon>Desulfovibrionia</taxon>
        <taxon>Desulfovibrionales</taxon>
        <taxon>Desulfovibrionaceae</taxon>
    </lineage>
</organism>
<proteinExistence type="predicted"/>
<name>A0ABV4K0P2_9BACT</name>
<dbReference type="Proteomes" id="UP001568698">
    <property type="component" value="Unassembled WGS sequence"/>
</dbReference>
<protein>
    <submittedName>
        <fullName evidence="1">Uncharacterized protein</fullName>
    </submittedName>
</protein>
<sequence>MLSVPWRPRGLSWIFLLLALVAAGGAASVCWAGGPGTAAAGKDNAPAFTMAFPADFTVYDDPKALAQESYFPLDDGSVLLGGCYSGPDYAGTNFGSACVVVSVSPAEEDGDDCARFDGDSLCGAEQGVRDAAVNGLPFKRGDMSDAAMGHRLEARDYWTVRGGQRYDIRLFLSYTDIGMYGPGEKREFSREDCWARLNAVLNTFSFRR</sequence>
<keyword evidence="2" id="KW-1185">Reference proteome</keyword>
<gene>
    <name evidence="1" type="ORF">AB6M95_07230</name>
</gene>
<comment type="caution">
    <text evidence="1">The sequence shown here is derived from an EMBL/GenBank/DDBJ whole genome shotgun (WGS) entry which is preliminary data.</text>
</comment>
<accession>A0ABV4K0P2</accession>
<dbReference type="RefSeq" id="WP_371386070.1">
    <property type="nucleotide sequence ID" value="NZ_JBGLYH010000015.1"/>
</dbReference>
<evidence type="ECO:0000313" key="2">
    <source>
        <dbReference type="Proteomes" id="UP001568698"/>
    </source>
</evidence>
<dbReference type="EMBL" id="JBGLYH010000015">
    <property type="protein sequence ID" value="MEZ7196536.1"/>
    <property type="molecule type" value="Genomic_DNA"/>
</dbReference>
<evidence type="ECO:0000313" key="1">
    <source>
        <dbReference type="EMBL" id="MEZ7196536.1"/>
    </source>
</evidence>